<proteinExistence type="predicted"/>
<keyword evidence="2" id="KW-1185">Reference proteome</keyword>
<gene>
    <name evidence="1" type="ORF">HK105_204336</name>
</gene>
<dbReference type="EMBL" id="JADGIZ020000018">
    <property type="protein sequence ID" value="KAL2916245.1"/>
    <property type="molecule type" value="Genomic_DNA"/>
</dbReference>
<sequence>MNLGMGSSSTALGFFKVVTANETLSASEIEALKPKNPSVTSYFFHTEYFQADCSAATSSMMFYVRPDCTPVNNGVFLKSKMDGGKIVTSFFTNSVCSGTAFSTSAVAFLPADVPCGTALCQSGVTNSALVVTKLSKAASAESGAVTGVTIAAVAAGVAFF</sequence>
<protein>
    <submittedName>
        <fullName evidence="1">Uncharacterized protein</fullName>
    </submittedName>
</protein>
<comment type="caution">
    <text evidence="1">The sequence shown here is derived from an EMBL/GenBank/DDBJ whole genome shotgun (WGS) entry which is preliminary data.</text>
</comment>
<evidence type="ECO:0000313" key="1">
    <source>
        <dbReference type="EMBL" id="KAL2916245.1"/>
    </source>
</evidence>
<dbReference type="Proteomes" id="UP001527925">
    <property type="component" value="Unassembled WGS sequence"/>
</dbReference>
<accession>A0ABR4N9P1</accession>
<organism evidence="1 2">
    <name type="scientific">Polyrhizophydium stewartii</name>
    <dbReference type="NCBI Taxonomy" id="2732419"/>
    <lineage>
        <taxon>Eukaryota</taxon>
        <taxon>Fungi</taxon>
        <taxon>Fungi incertae sedis</taxon>
        <taxon>Chytridiomycota</taxon>
        <taxon>Chytridiomycota incertae sedis</taxon>
        <taxon>Chytridiomycetes</taxon>
        <taxon>Rhizophydiales</taxon>
        <taxon>Rhizophydiales incertae sedis</taxon>
        <taxon>Polyrhizophydium</taxon>
    </lineage>
</organism>
<evidence type="ECO:0000313" key="2">
    <source>
        <dbReference type="Proteomes" id="UP001527925"/>
    </source>
</evidence>
<reference evidence="1 2" key="1">
    <citation type="submission" date="2023-09" db="EMBL/GenBank/DDBJ databases">
        <title>Pangenome analysis of Batrachochytrium dendrobatidis and related Chytrids.</title>
        <authorList>
            <person name="Yacoub M.N."/>
            <person name="Stajich J.E."/>
            <person name="James T.Y."/>
        </authorList>
    </citation>
    <scope>NUCLEOTIDE SEQUENCE [LARGE SCALE GENOMIC DNA]</scope>
    <source>
        <strain evidence="1 2">JEL0888</strain>
    </source>
</reference>
<name>A0ABR4N9P1_9FUNG</name>